<comment type="caution">
    <text evidence="2">The sequence shown here is derived from an EMBL/GenBank/DDBJ whole genome shotgun (WGS) entry which is preliminary data.</text>
</comment>
<dbReference type="PATRIC" id="fig|1240678.4.peg.7649"/>
<keyword evidence="3" id="KW-1185">Reference proteome</keyword>
<dbReference type="RefSeq" id="WP_030066808.1">
    <property type="nucleotide sequence ID" value="NZ_JRKI01000061.1"/>
</dbReference>
<sequence length="66" mass="6739">MSELIWHKSSFSDAGGNNCIEVAANGDDIALREGEAPARVIVTGRGVLRGLIVGVKAGAMVGASSR</sequence>
<name>A0A0D7CEI5_9ACTN</name>
<evidence type="ECO:0000313" key="2">
    <source>
        <dbReference type="EMBL" id="KIZ14466.1"/>
    </source>
</evidence>
<evidence type="ECO:0000259" key="1">
    <source>
        <dbReference type="Pfam" id="PF04149"/>
    </source>
</evidence>
<dbReference type="AlphaFoldDB" id="A0A0D7CEI5"/>
<dbReference type="InterPro" id="IPR007278">
    <property type="entry name" value="DUF397"/>
</dbReference>
<reference evidence="2 3" key="1">
    <citation type="submission" date="2014-09" db="EMBL/GenBank/DDBJ databases">
        <title>Draft genome sequence of Streptomyces natalensis ATCC 27448, producer of the antifungal pimaricin.</title>
        <authorList>
            <person name="Mendes M.V."/>
            <person name="Beites T."/>
            <person name="Pires S."/>
            <person name="Santos C.L."/>
            <person name="Moradas-Ferreira P."/>
        </authorList>
    </citation>
    <scope>NUCLEOTIDE SEQUENCE [LARGE SCALE GENOMIC DNA]</scope>
    <source>
        <strain evidence="2 3">ATCC 27448</strain>
    </source>
</reference>
<proteinExistence type="predicted"/>
<feature type="domain" description="DUF397" evidence="1">
    <location>
        <begin position="6"/>
        <end position="56"/>
    </location>
</feature>
<dbReference type="Pfam" id="PF04149">
    <property type="entry name" value="DUF397"/>
    <property type="match status" value="1"/>
</dbReference>
<dbReference type="Proteomes" id="UP000032458">
    <property type="component" value="Unassembled WGS sequence"/>
</dbReference>
<evidence type="ECO:0000313" key="3">
    <source>
        <dbReference type="Proteomes" id="UP000032458"/>
    </source>
</evidence>
<accession>A0A0D7CEI5</accession>
<protein>
    <submittedName>
        <fullName evidence="2">Toxin-antitoxin system, toxin component</fullName>
    </submittedName>
</protein>
<organism evidence="2 3">
    <name type="scientific">Streptomyces natalensis ATCC 27448</name>
    <dbReference type="NCBI Taxonomy" id="1240678"/>
    <lineage>
        <taxon>Bacteria</taxon>
        <taxon>Bacillati</taxon>
        <taxon>Actinomycetota</taxon>
        <taxon>Actinomycetes</taxon>
        <taxon>Kitasatosporales</taxon>
        <taxon>Streptomycetaceae</taxon>
        <taxon>Streptomyces</taxon>
    </lineage>
</organism>
<dbReference type="EMBL" id="JRKI01000061">
    <property type="protein sequence ID" value="KIZ14466.1"/>
    <property type="molecule type" value="Genomic_DNA"/>
</dbReference>
<gene>
    <name evidence="2" type="ORF">SNA_35900</name>
</gene>